<keyword evidence="4 8" id="KW-0808">Transferase</keyword>
<dbReference type="Gene3D" id="1.10.10.10">
    <property type="entry name" value="Winged helix-like DNA-binding domain superfamily/Winged helix DNA-binding domain"/>
    <property type="match status" value="1"/>
</dbReference>
<keyword evidence="6 8" id="KW-0234">DNA repair</keyword>
<dbReference type="Pfam" id="PF01035">
    <property type="entry name" value="DNA_binding_1"/>
    <property type="match status" value="1"/>
</dbReference>
<evidence type="ECO:0000256" key="7">
    <source>
        <dbReference type="ARBA" id="ARBA00049348"/>
    </source>
</evidence>
<dbReference type="InterPro" id="IPR023546">
    <property type="entry name" value="MGMT"/>
</dbReference>
<keyword evidence="12" id="KW-1185">Reference proteome</keyword>
<dbReference type="RefSeq" id="WP_236864740.1">
    <property type="nucleotide sequence ID" value="NZ_BAABAZ010000004.1"/>
</dbReference>
<evidence type="ECO:0000313" key="12">
    <source>
        <dbReference type="Proteomes" id="UP001501586"/>
    </source>
</evidence>
<dbReference type="Pfam" id="PF02870">
    <property type="entry name" value="Methyltransf_1N"/>
    <property type="match status" value="1"/>
</dbReference>
<evidence type="ECO:0000256" key="3">
    <source>
        <dbReference type="ARBA" id="ARBA00022603"/>
    </source>
</evidence>
<keyword evidence="5 8" id="KW-0227">DNA damage</keyword>
<dbReference type="EMBL" id="BAABAZ010000004">
    <property type="protein sequence ID" value="GAA4282962.1"/>
    <property type="molecule type" value="Genomic_DNA"/>
</dbReference>
<comment type="subcellular location">
    <subcellularLocation>
        <location evidence="8">Cytoplasm</location>
    </subcellularLocation>
</comment>
<dbReference type="InterPro" id="IPR036388">
    <property type="entry name" value="WH-like_DNA-bd_sf"/>
</dbReference>
<evidence type="ECO:0000256" key="1">
    <source>
        <dbReference type="ARBA" id="ARBA00001286"/>
    </source>
</evidence>
<evidence type="ECO:0000256" key="5">
    <source>
        <dbReference type="ARBA" id="ARBA00022763"/>
    </source>
</evidence>
<evidence type="ECO:0000313" key="11">
    <source>
        <dbReference type="EMBL" id="GAA4282962.1"/>
    </source>
</evidence>
<dbReference type="EC" id="2.1.1.63" evidence="8"/>
<dbReference type="Gene3D" id="3.30.160.70">
    <property type="entry name" value="Methylated DNA-protein cysteine methyltransferase domain"/>
    <property type="match status" value="1"/>
</dbReference>
<comment type="similarity">
    <text evidence="8">Belongs to the MGMT family.</text>
</comment>
<dbReference type="PANTHER" id="PTHR10815">
    <property type="entry name" value="METHYLATED-DNA--PROTEIN-CYSTEINE METHYLTRANSFERASE"/>
    <property type="match status" value="1"/>
</dbReference>
<protein>
    <recommendedName>
        <fullName evidence="8">Methylated-DNA--protein-cysteine methyltransferase</fullName>
        <ecNumber evidence="8">2.1.1.63</ecNumber>
    </recommendedName>
    <alternativeName>
        <fullName evidence="8">6-O-methylguanine-DNA methyltransferase</fullName>
        <shortName evidence="8">MGMT</shortName>
    </alternativeName>
    <alternativeName>
        <fullName evidence="8">O-6-methylguanine-DNA-alkyltransferase</fullName>
    </alternativeName>
</protein>
<comment type="catalytic activity">
    <reaction evidence="7 8">
        <text>a 6-O-methyl-2'-deoxyguanosine in DNA + L-cysteinyl-[protein] = S-methyl-L-cysteinyl-[protein] + a 2'-deoxyguanosine in DNA</text>
        <dbReference type="Rhea" id="RHEA:24000"/>
        <dbReference type="Rhea" id="RHEA-COMP:10131"/>
        <dbReference type="Rhea" id="RHEA-COMP:10132"/>
        <dbReference type="Rhea" id="RHEA-COMP:11367"/>
        <dbReference type="Rhea" id="RHEA-COMP:11368"/>
        <dbReference type="ChEBI" id="CHEBI:29950"/>
        <dbReference type="ChEBI" id="CHEBI:82612"/>
        <dbReference type="ChEBI" id="CHEBI:85445"/>
        <dbReference type="ChEBI" id="CHEBI:85448"/>
        <dbReference type="EC" id="2.1.1.63"/>
    </reaction>
</comment>
<reference evidence="12" key="1">
    <citation type="journal article" date="2019" name="Int. J. Syst. Evol. Microbiol.">
        <title>The Global Catalogue of Microorganisms (GCM) 10K type strain sequencing project: providing services to taxonomists for standard genome sequencing and annotation.</title>
        <authorList>
            <consortium name="The Broad Institute Genomics Platform"/>
            <consortium name="The Broad Institute Genome Sequencing Center for Infectious Disease"/>
            <person name="Wu L."/>
            <person name="Ma J."/>
        </authorList>
    </citation>
    <scope>NUCLEOTIDE SEQUENCE [LARGE SCALE GENOMIC DNA]</scope>
    <source>
        <strain evidence="12">JCM 17458</strain>
    </source>
</reference>
<evidence type="ECO:0000259" key="9">
    <source>
        <dbReference type="Pfam" id="PF01035"/>
    </source>
</evidence>
<sequence length="207" mass="22666">MNPTHWSVRDASDSDALFPVTEAEMAKLHDRLAESAVEQALVDVAYRTVDSPIGPMLLAVTEKGLVRVAFENEGFDAVLEQLSARISPRVLEVPRRLDRVAQELDEYFAGSRRSFDIPLDYRLSGGFRQLVQRHLPQIEYGQTLTYKQVAELVGRPTAVRAVGTACATNPLPVVVPCHRVLRTDGGLGGYLGGLEAKSALLLLEKAA</sequence>
<dbReference type="Proteomes" id="UP001501586">
    <property type="component" value="Unassembled WGS sequence"/>
</dbReference>
<keyword evidence="3 8" id="KW-0489">Methyltransferase</keyword>
<dbReference type="InterPro" id="IPR036217">
    <property type="entry name" value="MethylDNA_cys_MeTrfase_DNAb"/>
</dbReference>
<evidence type="ECO:0000256" key="2">
    <source>
        <dbReference type="ARBA" id="ARBA00022490"/>
    </source>
</evidence>
<dbReference type="HAMAP" id="MF_00772">
    <property type="entry name" value="OGT"/>
    <property type="match status" value="1"/>
</dbReference>
<dbReference type="PANTHER" id="PTHR10815:SF5">
    <property type="entry name" value="METHYLATED-DNA--PROTEIN-CYSTEINE METHYLTRANSFERASE"/>
    <property type="match status" value="1"/>
</dbReference>
<keyword evidence="2 8" id="KW-0963">Cytoplasm</keyword>
<organism evidence="11 12">
    <name type="scientific">Brevibacterium daeguense</name>
    <dbReference type="NCBI Taxonomy" id="909936"/>
    <lineage>
        <taxon>Bacteria</taxon>
        <taxon>Bacillati</taxon>
        <taxon>Actinomycetota</taxon>
        <taxon>Actinomycetes</taxon>
        <taxon>Micrococcales</taxon>
        <taxon>Brevibacteriaceae</taxon>
        <taxon>Brevibacterium</taxon>
    </lineage>
</organism>
<dbReference type="CDD" id="cd06445">
    <property type="entry name" value="ATase"/>
    <property type="match status" value="1"/>
</dbReference>
<dbReference type="InterPro" id="IPR001497">
    <property type="entry name" value="MethylDNA_cys_MeTrfase_AS"/>
</dbReference>
<gene>
    <name evidence="11" type="ORF">GCM10022261_04930</name>
</gene>
<feature type="active site" description="Nucleophile; methyl group acceptor" evidence="8">
    <location>
        <position position="177"/>
    </location>
</feature>
<dbReference type="SUPFAM" id="SSF53155">
    <property type="entry name" value="Methylated DNA-protein cysteine methyltransferase domain"/>
    <property type="match status" value="1"/>
</dbReference>
<dbReference type="SUPFAM" id="SSF46767">
    <property type="entry name" value="Methylated DNA-protein cysteine methyltransferase, C-terminal domain"/>
    <property type="match status" value="1"/>
</dbReference>
<comment type="miscellaneous">
    <text evidence="8">This enzyme catalyzes only one turnover and therefore is not strictly catalytic. According to one definition, an enzyme is a biocatalyst that acts repeatedly and over many reaction cycles.</text>
</comment>
<feature type="domain" description="Methylated-DNA-[protein]-cysteine S-methyltransferase DNA binding" evidence="9">
    <location>
        <begin position="127"/>
        <end position="205"/>
    </location>
</feature>
<dbReference type="PROSITE" id="PS00374">
    <property type="entry name" value="MGMT"/>
    <property type="match status" value="1"/>
</dbReference>
<comment type="catalytic activity">
    <reaction evidence="1 8">
        <text>a 4-O-methyl-thymidine in DNA + L-cysteinyl-[protein] = a thymidine in DNA + S-methyl-L-cysteinyl-[protein]</text>
        <dbReference type="Rhea" id="RHEA:53428"/>
        <dbReference type="Rhea" id="RHEA-COMP:10131"/>
        <dbReference type="Rhea" id="RHEA-COMP:10132"/>
        <dbReference type="Rhea" id="RHEA-COMP:13555"/>
        <dbReference type="Rhea" id="RHEA-COMP:13556"/>
        <dbReference type="ChEBI" id="CHEBI:29950"/>
        <dbReference type="ChEBI" id="CHEBI:82612"/>
        <dbReference type="ChEBI" id="CHEBI:137386"/>
        <dbReference type="ChEBI" id="CHEBI:137387"/>
        <dbReference type="EC" id="2.1.1.63"/>
    </reaction>
</comment>
<evidence type="ECO:0000256" key="6">
    <source>
        <dbReference type="ARBA" id="ARBA00023204"/>
    </source>
</evidence>
<dbReference type="InterPro" id="IPR008332">
    <property type="entry name" value="MethylG_MeTrfase_N"/>
</dbReference>
<evidence type="ECO:0000256" key="4">
    <source>
        <dbReference type="ARBA" id="ARBA00022679"/>
    </source>
</evidence>
<dbReference type="InterPro" id="IPR036631">
    <property type="entry name" value="MGMT_N_sf"/>
</dbReference>
<accession>A0ABP8EG65</accession>
<dbReference type="InterPro" id="IPR014048">
    <property type="entry name" value="MethylDNA_cys_MeTrfase_DNA-bd"/>
</dbReference>
<evidence type="ECO:0000259" key="10">
    <source>
        <dbReference type="Pfam" id="PF02870"/>
    </source>
</evidence>
<dbReference type="NCBIfam" id="TIGR00589">
    <property type="entry name" value="ogt"/>
    <property type="match status" value="1"/>
</dbReference>
<proteinExistence type="inferred from homology"/>
<comment type="caution">
    <text evidence="11">The sequence shown here is derived from an EMBL/GenBank/DDBJ whole genome shotgun (WGS) entry which is preliminary data.</text>
</comment>
<evidence type="ECO:0000256" key="8">
    <source>
        <dbReference type="HAMAP-Rule" id="MF_00772"/>
    </source>
</evidence>
<name>A0ABP8EG65_9MICO</name>
<feature type="domain" description="Methylguanine DNA methyltransferase ribonuclease-like" evidence="10">
    <location>
        <begin position="45"/>
        <end position="121"/>
    </location>
</feature>
<comment type="function">
    <text evidence="8">Involved in the cellular defense against the biological effects of O6-methylguanine (O6-MeG) and O4-methylthymine (O4-MeT) in DNA. Repairs the methylated nucleobase in DNA by stoichiometrically transferring the methyl group to a cysteine residue in the enzyme. This is a suicide reaction: the enzyme is irreversibly inactivated.</text>
</comment>